<dbReference type="OrthoDB" id="7701249at2759"/>
<reference evidence="2 3" key="1">
    <citation type="submission" date="2019-05" db="EMBL/GenBank/DDBJ databases">
        <title>Another draft genome of Portunus trituberculatus and its Hox gene families provides insights of decapod evolution.</title>
        <authorList>
            <person name="Jeong J.-H."/>
            <person name="Song I."/>
            <person name="Kim S."/>
            <person name="Choi T."/>
            <person name="Kim D."/>
            <person name="Ryu S."/>
            <person name="Kim W."/>
        </authorList>
    </citation>
    <scope>NUCLEOTIDE SEQUENCE [LARGE SCALE GENOMIC DNA]</scope>
    <source>
        <tissue evidence="2">Muscle</tissue>
    </source>
</reference>
<dbReference type="PANTHER" id="PTHR34239:SF2">
    <property type="entry name" value="TRANSPOSABLE ELEMENT P TRANSPOSASE_THAP9 CONSERVED DOMAIN-CONTAINING PROTEIN"/>
    <property type="match status" value="1"/>
</dbReference>
<dbReference type="Proteomes" id="UP000324222">
    <property type="component" value="Unassembled WGS sequence"/>
</dbReference>
<feature type="region of interest" description="Disordered" evidence="1">
    <location>
        <begin position="393"/>
        <end position="426"/>
    </location>
</feature>
<feature type="region of interest" description="Disordered" evidence="1">
    <location>
        <begin position="1"/>
        <end position="114"/>
    </location>
</feature>
<feature type="region of interest" description="Disordered" evidence="1">
    <location>
        <begin position="344"/>
        <end position="374"/>
    </location>
</feature>
<evidence type="ECO:0000313" key="2">
    <source>
        <dbReference type="EMBL" id="MPC14374.1"/>
    </source>
</evidence>
<feature type="compositionally biased region" description="Low complexity" evidence="1">
    <location>
        <begin position="64"/>
        <end position="74"/>
    </location>
</feature>
<dbReference type="AlphaFoldDB" id="A0A5B7D049"/>
<organism evidence="2 3">
    <name type="scientific">Portunus trituberculatus</name>
    <name type="common">Swimming crab</name>
    <name type="synonym">Neptunus trituberculatus</name>
    <dbReference type="NCBI Taxonomy" id="210409"/>
    <lineage>
        <taxon>Eukaryota</taxon>
        <taxon>Metazoa</taxon>
        <taxon>Ecdysozoa</taxon>
        <taxon>Arthropoda</taxon>
        <taxon>Crustacea</taxon>
        <taxon>Multicrustacea</taxon>
        <taxon>Malacostraca</taxon>
        <taxon>Eumalacostraca</taxon>
        <taxon>Eucarida</taxon>
        <taxon>Decapoda</taxon>
        <taxon>Pleocyemata</taxon>
        <taxon>Brachyura</taxon>
        <taxon>Eubrachyura</taxon>
        <taxon>Portunoidea</taxon>
        <taxon>Portunidae</taxon>
        <taxon>Portuninae</taxon>
        <taxon>Portunus</taxon>
    </lineage>
</organism>
<protein>
    <submittedName>
        <fullName evidence="2">Uncharacterized protein</fullName>
    </submittedName>
</protein>
<feature type="compositionally biased region" description="Basic residues" evidence="1">
    <location>
        <begin position="88"/>
        <end position="99"/>
    </location>
</feature>
<keyword evidence="3" id="KW-1185">Reference proteome</keyword>
<evidence type="ECO:0000256" key="1">
    <source>
        <dbReference type="SAM" id="MobiDB-lite"/>
    </source>
</evidence>
<comment type="caution">
    <text evidence="2">The sequence shown here is derived from an EMBL/GenBank/DDBJ whole genome shotgun (WGS) entry which is preliminary data.</text>
</comment>
<sequence>MTPVLVIQMSERQESTADSAAPVKTAGCRALMSDSENRTALPPKVSGYGTSRRASSRAYRDSVRSFSRGSSSDSPARQGRRCEDQLVRHRSVNKPHRRMGQSQPQAAPSQVDMPEPPWKLVLEELARLKSDVAKLTVKRIPSPQQVNFQVNASPAAFSGFVDSRSEDGEIRESNSGDSVLLQAVKALGPHDSVSEDIEPQVAAMEEDYRAISEDPVTRRPNNCPALATVECNPQISGALKTDPRKADSRLKEVSGDIISASTIITKSLLALDKVAQDVGNSVVVQEVSKINGALAMLGHANYRTNLARRFIMKREINPKYSHLCSDKVPMSRFLFGDDVSQSAKQIEETEKPKNKLATKKPLFPGKSSSSRPRSFWGKSTFWSHSARFQPYGQQRWGFRSGQRQHLARQDSDPKNAKGRGHQRPRQ</sequence>
<dbReference type="EMBL" id="VSRR010000347">
    <property type="protein sequence ID" value="MPC14374.1"/>
    <property type="molecule type" value="Genomic_DNA"/>
</dbReference>
<evidence type="ECO:0000313" key="3">
    <source>
        <dbReference type="Proteomes" id="UP000324222"/>
    </source>
</evidence>
<proteinExistence type="predicted"/>
<accession>A0A5B7D049</accession>
<gene>
    <name evidence="2" type="ORF">E2C01_007139</name>
</gene>
<dbReference type="PANTHER" id="PTHR34239">
    <property type="entry name" value="APPLE DOMAIN-CONTAINING PROTEIN"/>
    <property type="match status" value="1"/>
</dbReference>
<name>A0A5B7D049_PORTR</name>
<feature type="compositionally biased region" description="Basic residues" evidence="1">
    <location>
        <begin position="416"/>
        <end position="426"/>
    </location>
</feature>